<evidence type="ECO:0000256" key="12">
    <source>
        <dbReference type="ARBA" id="ARBA00040743"/>
    </source>
</evidence>
<evidence type="ECO:0000256" key="2">
    <source>
        <dbReference type="ARBA" id="ARBA00018370"/>
    </source>
</evidence>
<dbReference type="RefSeq" id="WP_271201265.1">
    <property type="nucleotide sequence ID" value="NZ_BSFL01000003.1"/>
</dbReference>
<reference evidence="17" key="1">
    <citation type="journal article" date="2014" name="Int. J. Syst. Evol. Microbiol.">
        <title>Complete genome sequence of Corynebacterium casei LMG S-19264T (=DSM 44701T), isolated from a smear-ripened cheese.</title>
        <authorList>
            <consortium name="US DOE Joint Genome Institute (JGI-PGF)"/>
            <person name="Walter F."/>
            <person name="Albersmeier A."/>
            <person name="Kalinowski J."/>
            <person name="Ruckert C."/>
        </authorList>
    </citation>
    <scope>NUCLEOTIDE SEQUENCE</scope>
    <source>
        <strain evidence="17">VKM B-2748</strain>
    </source>
</reference>
<dbReference type="InterPro" id="IPR000297">
    <property type="entry name" value="PPIase_PpiC"/>
</dbReference>
<feature type="domain" description="PpiC" evidence="16">
    <location>
        <begin position="267"/>
        <end position="354"/>
    </location>
</feature>
<evidence type="ECO:0000256" key="8">
    <source>
        <dbReference type="ARBA" id="ARBA00023186"/>
    </source>
</evidence>
<proteinExistence type="inferred from homology"/>
<name>A0A9W6JQN0_9HYPH</name>
<evidence type="ECO:0000256" key="4">
    <source>
        <dbReference type="ARBA" id="ARBA00022519"/>
    </source>
</evidence>
<dbReference type="EMBL" id="BSFL01000003">
    <property type="protein sequence ID" value="GLK80781.1"/>
    <property type="molecule type" value="Genomic_DNA"/>
</dbReference>
<evidence type="ECO:0000313" key="18">
    <source>
        <dbReference type="Proteomes" id="UP001143309"/>
    </source>
</evidence>
<dbReference type="Gene3D" id="3.10.50.40">
    <property type="match status" value="1"/>
</dbReference>
<reference evidence="17" key="2">
    <citation type="submission" date="2023-01" db="EMBL/GenBank/DDBJ databases">
        <authorList>
            <person name="Sun Q."/>
            <person name="Evtushenko L."/>
        </authorList>
    </citation>
    <scope>NUCLEOTIDE SEQUENCE</scope>
    <source>
        <strain evidence="17">VKM B-2748</strain>
    </source>
</reference>
<dbReference type="SUPFAM" id="SSF109998">
    <property type="entry name" value="Triger factor/SurA peptide-binding domain-like"/>
    <property type="match status" value="1"/>
</dbReference>
<comment type="similarity">
    <text evidence="11">Belongs to the PpiD chaperone family.</text>
</comment>
<evidence type="ECO:0000256" key="11">
    <source>
        <dbReference type="ARBA" id="ARBA00038408"/>
    </source>
</evidence>
<evidence type="ECO:0000256" key="6">
    <source>
        <dbReference type="ARBA" id="ARBA00022989"/>
    </source>
</evidence>
<evidence type="ECO:0000256" key="10">
    <source>
        <dbReference type="ARBA" id="ARBA00031484"/>
    </source>
</evidence>
<dbReference type="InterPro" id="IPR052029">
    <property type="entry name" value="PpiD_chaperone"/>
</dbReference>
<dbReference type="PROSITE" id="PS50198">
    <property type="entry name" value="PPIC_PPIASE_2"/>
    <property type="match status" value="1"/>
</dbReference>
<keyword evidence="18" id="KW-1185">Reference proteome</keyword>
<evidence type="ECO:0000256" key="9">
    <source>
        <dbReference type="ARBA" id="ARBA00030642"/>
    </source>
</evidence>
<protein>
    <recommendedName>
        <fullName evidence="2">Parvulin-like PPIase</fullName>
    </recommendedName>
    <alternativeName>
        <fullName evidence="9">Peptidyl-prolyl cis-trans isomerase plp</fullName>
    </alternativeName>
    <alternativeName>
        <fullName evidence="12">Periplasmic chaperone PpiD</fullName>
    </alternativeName>
    <alternativeName>
        <fullName evidence="13">Periplasmic folding chaperone</fullName>
    </alternativeName>
    <alternativeName>
        <fullName evidence="10">Rotamase plp</fullName>
    </alternativeName>
</protein>
<keyword evidence="3" id="KW-1003">Cell membrane</keyword>
<keyword evidence="4" id="KW-0997">Cell inner membrane</keyword>
<dbReference type="GO" id="GO:0003755">
    <property type="term" value="F:peptidyl-prolyl cis-trans isomerase activity"/>
    <property type="evidence" value="ECO:0007669"/>
    <property type="project" value="UniProtKB-KW"/>
</dbReference>
<dbReference type="PANTHER" id="PTHR47529">
    <property type="entry name" value="PEPTIDYL-PROLYL CIS-TRANS ISOMERASE D"/>
    <property type="match status" value="1"/>
</dbReference>
<evidence type="ECO:0000259" key="16">
    <source>
        <dbReference type="PROSITE" id="PS50198"/>
    </source>
</evidence>
<keyword evidence="14 17" id="KW-0413">Isomerase</keyword>
<keyword evidence="5 15" id="KW-0812">Transmembrane</keyword>
<gene>
    <name evidence="17" type="ORF">GCM10008174_25220</name>
</gene>
<sequence>MLQLLRKGAAGWFAKIFLGALVLSFAVWGIEDVFRSGGSPNVAAKVGDREISVETFRQSYRNEIQRVSEQARRPITPEIARMAGFGDRVLGNLINEAALDQRAQALGLTVSDDEVAREIADDEIFKGLDGRFDRNRFNEILRSNGLRESDYVALQRAFTARRQLTDALTGAVVAPAAMREALHAFSSESRTISYLTLAPEAPSAVPAPSEQALKAFFEERKGSFAAPEYRKLAILTLDPAAIAATKQVSEQDLRAYFDQNKPTYVTPEKRSIEQITYPSLDEAKAASDRIKGGGLFEQEMIARKLAPTDAFLGNLTKAEMFDKKIADAAFALAPNTVSEPVEGSFSTVLLRVTGVQQEQARRFEDVRGEIRKVIADQQARSELRGLHDKIDEARLGGQTLDEIAKAQGLKVRTIEIDAQGADKAGNPVTDVPEISKVAEAAFAAQVGAENEAVTAGDAYVWYEVREIAPAHDRNFEEARATAEARWREEEARKRLATRADAIIAELKGGRTLEQVAQAQKLEVDQSETTRSGGAPDITAEQATAVFATPVDGFGKTAPNEQGARLVFRVTAENTRPFDPNAPDLSGQADRIAQGLGADLVTSFVRRLRNDLGAEINAGAVAQVVGGGEG</sequence>
<keyword evidence="7 15" id="KW-0472">Membrane</keyword>
<evidence type="ECO:0000256" key="1">
    <source>
        <dbReference type="ARBA" id="ARBA00004382"/>
    </source>
</evidence>
<keyword evidence="14" id="KW-0697">Rotamase</keyword>
<evidence type="ECO:0000256" key="3">
    <source>
        <dbReference type="ARBA" id="ARBA00022475"/>
    </source>
</evidence>
<organism evidence="17 18">
    <name type="scientific">Methylopila turkensis</name>
    <dbReference type="NCBI Taxonomy" id="1437816"/>
    <lineage>
        <taxon>Bacteria</taxon>
        <taxon>Pseudomonadati</taxon>
        <taxon>Pseudomonadota</taxon>
        <taxon>Alphaproteobacteria</taxon>
        <taxon>Hyphomicrobiales</taxon>
        <taxon>Methylopilaceae</taxon>
        <taxon>Methylopila</taxon>
    </lineage>
</organism>
<dbReference type="SUPFAM" id="SSF54534">
    <property type="entry name" value="FKBP-like"/>
    <property type="match status" value="1"/>
</dbReference>
<dbReference type="Pfam" id="PF13145">
    <property type="entry name" value="Rotamase_2"/>
    <property type="match status" value="1"/>
</dbReference>
<evidence type="ECO:0000256" key="5">
    <source>
        <dbReference type="ARBA" id="ARBA00022692"/>
    </source>
</evidence>
<dbReference type="AlphaFoldDB" id="A0A9W6JQN0"/>
<keyword evidence="8" id="KW-0143">Chaperone</keyword>
<accession>A0A9W6JQN0</accession>
<evidence type="ECO:0000256" key="7">
    <source>
        <dbReference type="ARBA" id="ARBA00023136"/>
    </source>
</evidence>
<comment type="caution">
    <text evidence="17">The sequence shown here is derived from an EMBL/GenBank/DDBJ whole genome shotgun (WGS) entry which is preliminary data.</text>
</comment>
<evidence type="ECO:0000313" key="17">
    <source>
        <dbReference type="EMBL" id="GLK80781.1"/>
    </source>
</evidence>
<feature type="transmembrane region" description="Helical" evidence="15">
    <location>
        <begin position="12"/>
        <end position="30"/>
    </location>
</feature>
<dbReference type="PANTHER" id="PTHR47529:SF1">
    <property type="entry name" value="PERIPLASMIC CHAPERONE PPID"/>
    <property type="match status" value="1"/>
</dbReference>
<evidence type="ECO:0000256" key="15">
    <source>
        <dbReference type="SAM" id="Phobius"/>
    </source>
</evidence>
<evidence type="ECO:0000256" key="14">
    <source>
        <dbReference type="PROSITE-ProRule" id="PRU00278"/>
    </source>
</evidence>
<dbReference type="Proteomes" id="UP001143309">
    <property type="component" value="Unassembled WGS sequence"/>
</dbReference>
<evidence type="ECO:0000256" key="13">
    <source>
        <dbReference type="ARBA" id="ARBA00042775"/>
    </source>
</evidence>
<keyword evidence="6 15" id="KW-1133">Transmembrane helix</keyword>
<dbReference type="Gene3D" id="1.10.4030.10">
    <property type="entry name" value="Porin chaperone SurA, peptide-binding domain"/>
    <property type="match status" value="1"/>
</dbReference>
<dbReference type="InterPro" id="IPR046357">
    <property type="entry name" value="PPIase_dom_sf"/>
</dbReference>
<comment type="subcellular location">
    <subcellularLocation>
        <location evidence="1">Cell inner membrane</location>
        <topology evidence="1">Single-pass type II membrane protein</topology>
        <orientation evidence="1">Periplasmic side</orientation>
    </subcellularLocation>
</comment>
<dbReference type="GO" id="GO:0005886">
    <property type="term" value="C:plasma membrane"/>
    <property type="evidence" value="ECO:0007669"/>
    <property type="project" value="UniProtKB-SubCell"/>
</dbReference>
<dbReference type="InterPro" id="IPR027304">
    <property type="entry name" value="Trigger_fact/SurA_dom_sf"/>
</dbReference>
<dbReference type="Pfam" id="PF13624">
    <property type="entry name" value="SurA_N_3"/>
    <property type="match status" value="1"/>
</dbReference>